<dbReference type="AlphaFoldDB" id="A0A1X0J0L9"/>
<keyword evidence="5" id="KW-0012">Acyltransferase</keyword>
<dbReference type="GO" id="GO:0016746">
    <property type="term" value="F:acyltransferase activity"/>
    <property type="evidence" value="ECO:0007669"/>
    <property type="project" value="UniProtKB-KW"/>
</dbReference>
<proteinExistence type="predicted"/>
<dbReference type="GO" id="GO:0008360">
    <property type="term" value="P:regulation of cell shape"/>
    <property type="evidence" value="ECO:0007669"/>
    <property type="project" value="UniProtKB-UniRule"/>
</dbReference>
<evidence type="ECO:0000256" key="5">
    <source>
        <dbReference type="ARBA" id="ARBA00023315"/>
    </source>
</evidence>
<evidence type="ECO:0000259" key="8">
    <source>
        <dbReference type="PROSITE" id="PS52029"/>
    </source>
</evidence>
<comment type="pathway">
    <text evidence="1 7">Cell wall biogenesis; peptidoglycan biosynthesis.</text>
</comment>
<dbReference type="PANTHER" id="PTHR30582:SF2">
    <property type="entry name" value="L,D-TRANSPEPTIDASE YCIB-RELATED"/>
    <property type="match status" value="1"/>
</dbReference>
<dbReference type="CDD" id="cd13432">
    <property type="entry name" value="LDT_IgD_like_2"/>
    <property type="match status" value="1"/>
</dbReference>
<feature type="domain" description="L,D-TPase catalytic" evidence="8">
    <location>
        <begin position="255"/>
        <end position="390"/>
    </location>
</feature>
<feature type="active site" description="Proton donor/acceptor" evidence="7">
    <location>
        <position position="348"/>
    </location>
</feature>
<dbReference type="InterPro" id="IPR050979">
    <property type="entry name" value="LD-transpeptidase"/>
</dbReference>
<evidence type="ECO:0000313" key="9">
    <source>
        <dbReference type="EMBL" id="ORB55019.1"/>
    </source>
</evidence>
<evidence type="ECO:0000256" key="7">
    <source>
        <dbReference type="PROSITE-ProRule" id="PRU01373"/>
    </source>
</evidence>
<dbReference type="GO" id="GO:0018104">
    <property type="term" value="P:peptidoglycan-protein cross-linking"/>
    <property type="evidence" value="ECO:0007669"/>
    <property type="project" value="TreeGrafter"/>
</dbReference>
<dbReference type="Gene3D" id="2.60.40.3710">
    <property type="match status" value="1"/>
</dbReference>
<dbReference type="InterPro" id="IPR005490">
    <property type="entry name" value="LD_TPept_cat_dom"/>
</dbReference>
<dbReference type="Pfam" id="PF03734">
    <property type="entry name" value="YkuD"/>
    <property type="match status" value="1"/>
</dbReference>
<keyword evidence="2" id="KW-0808">Transferase</keyword>
<dbReference type="UniPathway" id="UPA00219"/>
<evidence type="ECO:0000256" key="4">
    <source>
        <dbReference type="ARBA" id="ARBA00022984"/>
    </source>
</evidence>
<dbReference type="SUPFAM" id="SSF141523">
    <property type="entry name" value="L,D-transpeptidase catalytic domain-like"/>
    <property type="match status" value="1"/>
</dbReference>
<keyword evidence="4 7" id="KW-0573">Peptidoglycan synthesis</keyword>
<dbReference type="OrthoDB" id="5242354at2"/>
<feature type="active site" description="Nucleophile" evidence="7">
    <location>
        <position position="366"/>
    </location>
</feature>
<keyword evidence="6 7" id="KW-0961">Cell wall biogenesis/degradation</keyword>
<dbReference type="CDD" id="cd16913">
    <property type="entry name" value="YkuD_like"/>
    <property type="match status" value="1"/>
</dbReference>
<evidence type="ECO:0000256" key="1">
    <source>
        <dbReference type="ARBA" id="ARBA00004752"/>
    </source>
</evidence>
<dbReference type="GO" id="GO:0071555">
    <property type="term" value="P:cell wall organization"/>
    <property type="evidence" value="ECO:0007669"/>
    <property type="project" value="UniProtKB-UniRule"/>
</dbReference>
<protein>
    <recommendedName>
        <fullName evidence="8">L,D-TPase catalytic domain-containing protein</fullName>
    </recommendedName>
</protein>
<evidence type="ECO:0000256" key="2">
    <source>
        <dbReference type="ARBA" id="ARBA00022679"/>
    </source>
</evidence>
<dbReference type="InterPro" id="IPR038063">
    <property type="entry name" value="Transpep_catalytic_dom"/>
</dbReference>
<reference evidence="9 10" key="1">
    <citation type="submission" date="2016-12" db="EMBL/GenBank/DDBJ databases">
        <title>The new phylogeny of genus Mycobacterium.</title>
        <authorList>
            <person name="Tortoli E."/>
            <person name="Trovato A."/>
            <person name="Cirillo D.M."/>
        </authorList>
    </citation>
    <scope>NUCLEOTIDE SEQUENCE [LARGE SCALE GENOMIC DNA]</scope>
    <source>
        <strain evidence="9 10">DSM 44223</strain>
    </source>
</reference>
<dbReference type="Proteomes" id="UP000192534">
    <property type="component" value="Unassembled WGS sequence"/>
</dbReference>
<sequence length="422" mass="44920">MVFSRPARTAGLVVGVLLLAVLVSDVAGLPGCQGVCKTATATAQVQLPPAPPKPPMLGISPANGSTELSPLSRVSAQVVGGSLTNVSLVDDYGNTLTGALSPDGTSWQPAQPLKYGRTYTMQVASQGASGVPLTRTTKFSTASPDYLTHVYLETPGGLPIHDDIRYGIGTIIAARFDEDISDKAAAERNLVVTTNPPVQGSWYWVDDRTAHWRPAKYYAPGTTVSVAANIFGVRVGDGMYGEENEKATFTIGDAHVSIADDTTKTVSVFDNGKLVRSMPTSMGQGGYQTIAGRTFSFWTPPGVYTVIDKAESVTMDSSTYGLPVASSMGYKVKIPYATRISTDGIYLHQLNDTTWAQGNTNVSHGCLNLNGSNASWFFNFSQPGDVVEVKNTGGPKLEIWQNGDWSLPWGEWLKGSALTPKP</sequence>
<evidence type="ECO:0000313" key="10">
    <source>
        <dbReference type="Proteomes" id="UP000192534"/>
    </source>
</evidence>
<name>A0A1X0J0L9_MYCRH</name>
<comment type="caution">
    <text evidence="9">The sequence shown here is derived from an EMBL/GenBank/DDBJ whole genome shotgun (WGS) entry which is preliminary data.</text>
</comment>
<keyword evidence="3 7" id="KW-0133">Cell shape</keyword>
<dbReference type="GO" id="GO:0005576">
    <property type="term" value="C:extracellular region"/>
    <property type="evidence" value="ECO:0007669"/>
    <property type="project" value="TreeGrafter"/>
</dbReference>
<dbReference type="RefSeq" id="WP_083118321.1">
    <property type="nucleotide sequence ID" value="NZ_JACKUO010000022.1"/>
</dbReference>
<evidence type="ECO:0000256" key="3">
    <source>
        <dbReference type="ARBA" id="ARBA00022960"/>
    </source>
</evidence>
<evidence type="ECO:0000256" key="6">
    <source>
        <dbReference type="ARBA" id="ARBA00023316"/>
    </source>
</evidence>
<dbReference type="InterPro" id="IPR041280">
    <property type="entry name" value="Big_10"/>
</dbReference>
<dbReference type="EMBL" id="MVIH01000003">
    <property type="protein sequence ID" value="ORB55019.1"/>
    <property type="molecule type" value="Genomic_DNA"/>
</dbReference>
<dbReference type="PANTHER" id="PTHR30582">
    <property type="entry name" value="L,D-TRANSPEPTIDASE"/>
    <property type="match status" value="1"/>
</dbReference>
<dbReference type="GO" id="GO:0071972">
    <property type="term" value="F:peptidoglycan L,D-transpeptidase activity"/>
    <property type="evidence" value="ECO:0007669"/>
    <property type="project" value="TreeGrafter"/>
</dbReference>
<accession>A0A1X0J0L9</accession>
<keyword evidence="10" id="KW-1185">Reference proteome</keyword>
<gene>
    <name evidence="9" type="ORF">BST42_09610</name>
</gene>
<dbReference type="Pfam" id="PF17964">
    <property type="entry name" value="Big_10"/>
    <property type="match status" value="1"/>
</dbReference>
<dbReference type="Gene3D" id="2.40.440.10">
    <property type="entry name" value="L,D-transpeptidase catalytic domain-like"/>
    <property type="match status" value="1"/>
</dbReference>
<organism evidence="9 10">
    <name type="scientific">Mycolicibacterium rhodesiae</name>
    <name type="common">Mycobacterium rhodesiae</name>
    <dbReference type="NCBI Taxonomy" id="36814"/>
    <lineage>
        <taxon>Bacteria</taxon>
        <taxon>Bacillati</taxon>
        <taxon>Actinomycetota</taxon>
        <taxon>Actinomycetes</taxon>
        <taxon>Mycobacteriales</taxon>
        <taxon>Mycobacteriaceae</taxon>
        <taxon>Mycolicibacterium</taxon>
    </lineage>
</organism>
<dbReference type="Gene3D" id="2.60.40.3780">
    <property type="match status" value="1"/>
</dbReference>
<dbReference type="PROSITE" id="PS52029">
    <property type="entry name" value="LD_TPASE"/>
    <property type="match status" value="1"/>
</dbReference>